<gene>
    <name evidence="2" type="ORF">DFQ02_10739</name>
</gene>
<sequence>MYKSKALVSLVLIIYLLFTVYGFMGNENVAFTLDSLILPSIAVFYFLFIKQKTAFFTLFLVCYAGSDLIGLLVDYIPESEHYYLVYDLDYYIGNSLYVTAYVALLIEICKKLNVLHIIKHFKIHLIVLTILSAWVVYVLQKTIVNTLTNSSEYYLELAYNIVMLLLLSGALLNFFCRDNQKSLYLFLGALCIVFSEVIEVAYIYIAQRNLLNFLSTTLTLSAFYFFCKQISILDTKEEELHNIISNSPKSTEV</sequence>
<dbReference type="Proteomes" id="UP000256629">
    <property type="component" value="Unassembled WGS sequence"/>
</dbReference>
<feature type="transmembrane region" description="Helical" evidence="1">
    <location>
        <begin position="121"/>
        <end position="137"/>
    </location>
</feature>
<evidence type="ECO:0000313" key="2">
    <source>
        <dbReference type="EMBL" id="RED45894.1"/>
    </source>
</evidence>
<feature type="transmembrane region" description="Helical" evidence="1">
    <location>
        <begin position="157"/>
        <end position="176"/>
    </location>
</feature>
<comment type="caution">
    <text evidence="2">The sequence shown here is derived from an EMBL/GenBank/DDBJ whole genome shotgun (WGS) entry which is preliminary data.</text>
</comment>
<evidence type="ECO:0008006" key="4">
    <source>
        <dbReference type="Google" id="ProtNLM"/>
    </source>
</evidence>
<feature type="transmembrane region" description="Helical" evidence="1">
    <location>
        <begin position="183"/>
        <end position="204"/>
    </location>
</feature>
<organism evidence="2 3">
    <name type="scientific">Seonamhaeicola aphaedonensis</name>
    <dbReference type="NCBI Taxonomy" id="1461338"/>
    <lineage>
        <taxon>Bacteria</taxon>
        <taxon>Pseudomonadati</taxon>
        <taxon>Bacteroidota</taxon>
        <taxon>Flavobacteriia</taxon>
        <taxon>Flavobacteriales</taxon>
        <taxon>Flavobacteriaceae</taxon>
    </lineage>
</organism>
<keyword evidence="1" id="KW-0812">Transmembrane</keyword>
<keyword evidence="1" id="KW-1133">Transmembrane helix</keyword>
<feature type="transmembrane region" description="Helical" evidence="1">
    <location>
        <begin position="7"/>
        <end position="24"/>
    </location>
</feature>
<evidence type="ECO:0000256" key="1">
    <source>
        <dbReference type="SAM" id="Phobius"/>
    </source>
</evidence>
<keyword evidence="1" id="KW-0472">Membrane</keyword>
<reference evidence="2 3" key="1">
    <citation type="submission" date="2018-07" db="EMBL/GenBank/DDBJ databases">
        <title>Genomic Encyclopedia of Type Strains, Phase III (KMG-III): the genomes of soil and plant-associated and newly described type strains.</title>
        <authorList>
            <person name="Whitman W."/>
        </authorList>
    </citation>
    <scope>NUCLEOTIDE SEQUENCE [LARGE SCALE GENOMIC DNA]</scope>
    <source>
        <strain evidence="2 3">CECT 8487</strain>
    </source>
</reference>
<dbReference type="OrthoDB" id="1443753at2"/>
<feature type="transmembrane region" description="Helical" evidence="1">
    <location>
        <begin position="55"/>
        <end position="76"/>
    </location>
</feature>
<feature type="transmembrane region" description="Helical" evidence="1">
    <location>
        <begin position="210"/>
        <end position="227"/>
    </location>
</feature>
<name>A0A3D9H8R8_9FLAO</name>
<keyword evidence="3" id="KW-1185">Reference proteome</keyword>
<feature type="transmembrane region" description="Helical" evidence="1">
    <location>
        <begin position="88"/>
        <end position="109"/>
    </location>
</feature>
<evidence type="ECO:0000313" key="3">
    <source>
        <dbReference type="Proteomes" id="UP000256629"/>
    </source>
</evidence>
<dbReference type="RefSeq" id="WP_147297770.1">
    <property type="nucleotide sequence ID" value="NZ_QRDX01000007.1"/>
</dbReference>
<accession>A0A3D9H8R8</accession>
<feature type="transmembrane region" description="Helical" evidence="1">
    <location>
        <begin position="30"/>
        <end position="48"/>
    </location>
</feature>
<dbReference type="AlphaFoldDB" id="A0A3D9H8R8"/>
<proteinExistence type="predicted"/>
<dbReference type="EMBL" id="QRDX01000007">
    <property type="protein sequence ID" value="RED45894.1"/>
    <property type="molecule type" value="Genomic_DNA"/>
</dbReference>
<protein>
    <recommendedName>
        <fullName evidence="4">YhhN-like protein</fullName>
    </recommendedName>
</protein>